<dbReference type="PANTHER" id="PTHR23028:SF53">
    <property type="entry name" value="ACYL_TRANSF_3 DOMAIN-CONTAINING PROTEIN"/>
    <property type="match status" value="1"/>
</dbReference>
<evidence type="ECO:0000259" key="2">
    <source>
        <dbReference type="Pfam" id="PF01757"/>
    </source>
</evidence>
<sequence>MSSIKYRKDIDGLRALAVALVVIYHAFPSVLTGGFIGVDVFFVISGFLITSIIFKEIQHDKFTIKEFYRRRIDRIFPALIIVLASVYIFGWFTLLPDEYMQLGKLLAASSVFITNIVLFKDVGYFDISSNLKPLLHLWSLGIEEQFYLIFPLILFFLYKKKLNVFLCLSVLLVASFLPNLFTSNPDRAFFLPQYRLWELFFGALLALVHYKFKIKNKKFNNALSILGIAFIIIPAFVFTHDMVFPGWVISIPILGAILSIGFSENSLINTKILSSRLFVFLGLISFPVYLWHWPLISFSYIINGEAVSTITMLLLLLSSVFLAVLTYFYIEIPLKKYRSWKFKTIPLFAITIIIGGIGLITYKQNGFENRSSMEGVRSANMQLTGPMWQYAQNKNCRIRYQTPLSKELPWWFCMLKEDASPDLILVGNSYANHLYPAFAFNKNLKDLNVLSIGISDPTKGLGVNSSDNDKRQMSLIDNIIKTEPRLKYIVISGLSNNPNDDYIKLLVERINNIKSDDVKIIVFLPHLIIQKDVKSCLGRPLKEVSNECNVSLTKLDELRNNFDKVKSSLTREFPSILFFDPNGIFCDENECSSIKNGLPLYRDEYRHLSPYASQLVGDEFSTWAKDNIPEILN</sequence>
<organism evidence="4 5">
    <name type="scientific">Providencia rettgeri</name>
    <dbReference type="NCBI Taxonomy" id="587"/>
    <lineage>
        <taxon>Bacteria</taxon>
        <taxon>Pseudomonadati</taxon>
        <taxon>Pseudomonadota</taxon>
        <taxon>Gammaproteobacteria</taxon>
        <taxon>Enterobacterales</taxon>
        <taxon>Morganellaceae</taxon>
        <taxon>Providencia</taxon>
    </lineage>
</organism>
<evidence type="ECO:0000313" key="5">
    <source>
        <dbReference type="Proteomes" id="UP000254208"/>
    </source>
</evidence>
<feature type="domain" description="Acyltransferase 3" evidence="2">
    <location>
        <begin position="8"/>
        <end position="327"/>
    </location>
</feature>
<evidence type="ECO:0000259" key="3">
    <source>
        <dbReference type="Pfam" id="PF19040"/>
    </source>
</evidence>
<feature type="transmembrane region" description="Helical" evidence="1">
    <location>
        <begin position="164"/>
        <end position="182"/>
    </location>
</feature>
<reference evidence="4 5" key="1">
    <citation type="submission" date="2018-06" db="EMBL/GenBank/DDBJ databases">
        <authorList>
            <consortium name="Pathogen Informatics"/>
            <person name="Doyle S."/>
        </authorList>
    </citation>
    <scope>NUCLEOTIDE SEQUENCE [LARGE SCALE GENOMIC DNA]</scope>
    <source>
        <strain evidence="4 5">NCTC11801</strain>
    </source>
</reference>
<evidence type="ECO:0000256" key="1">
    <source>
        <dbReference type="SAM" id="Phobius"/>
    </source>
</evidence>
<keyword evidence="4" id="KW-0808">Transferase</keyword>
<dbReference type="GO" id="GO:0016020">
    <property type="term" value="C:membrane"/>
    <property type="evidence" value="ECO:0007669"/>
    <property type="project" value="TreeGrafter"/>
</dbReference>
<keyword evidence="1" id="KW-0472">Membrane</keyword>
<proteinExistence type="predicted"/>
<dbReference type="Pfam" id="PF19040">
    <property type="entry name" value="SGNH"/>
    <property type="match status" value="1"/>
</dbReference>
<dbReference type="SUPFAM" id="SSF52266">
    <property type="entry name" value="SGNH hydrolase"/>
    <property type="match status" value="1"/>
</dbReference>
<feature type="transmembrane region" description="Helical" evidence="1">
    <location>
        <begin position="244"/>
        <end position="263"/>
    </location>
</feature>
<feature type="transmembrane region" description="Helical" evidence="1">
    <location>
        <begin position="275"/>
        <end position="294"/>
    </location>
</feature>
<dbReference type="AlphaFoldDB" id="A0A379FLY1"/>
<protein>
    <submittedName>
        <fullName evidence="4">O-acetyltransferase OatA</fullName>
        <ecNumber evidence="4">2.3.1.-</ecNumber>
    </submittedName>
</protein>
<keyword evidence="4" id="KW-0012">Acyltransferase</keyword>
<feature type="transmembrane region" description="Helical" evidence="1">
    <location>
        <begin position="33"/>
        <end position="54"/>
    </location>
</feature>
<dbReference type="Proteomes" id="UP000254208">
    <property type="component" value="Unassembled WGS sequence"/>
</dbReference>
<feature type="transmembrane region" description="Helical" evidence="1">
    <location>
        <begin position="12"/>
        <end position="27"/>
    </location>
</feature>
<gene>
    <name evidence="4" type="primary">oatA</name>
    <name evidence="4" type="ORF">NCTC11801_00590</name>
</gene>
<feature type="domain" description="SGNH" evidence="3">
    <location>
        <begin position="411"/>
        <end position="621"/>
    </location>
</feature>
<evidence type="ECO:0000313" key="4">
    <source>
        <dbReference type="EMBL" id="SUC29687.1"/>
    </source>
</evidence>
<feature type="transmembrane region" description="Helical" evidence="1">
    <location>
        <begin position="135"/>
        <end position="157"/>
    </location>
</feature>
<dbReference type="EMBL" id="UGTZ01000001">
    <property type="protein sequence ID" value="SUC29687.1"/>
    <property type="molecule type" value="Genomic_DNA"/>
</dbReference>
<feature type="transmembrane region" description="Helical" evidence="1">
    <location>
        <begin position="306"/>
        <end position="330"/>
    </location>
</feature>
<dbReference type="EC" id="2.3.1.-" evidence="4"/>
<dbReference type="Pfam" id="PF01757">
    <property type="entry name" value="Acyl_transf_3"/>
    <property type="match status" value="1"/>
</dbReference>
<accession>A0A379FLY1</accession>
<dbReference type="GO" id="GO:0016747">
    <property type="term" value="F:acyltransferase activity, transferring groups other than amino-acyl groups"/>
    <property type="evidence" value="ECO:0007669"/>
    <property type="project" value="InterPro"/>
</dbReference>
<keyword evidence="1" id="KW-0812">Transmembrane</keyword>
<dbReference type="GeneID" id="93671690"/>
<keyword evidence="1" id="KW-1133">Transmembrane helix</keyword>
<feature type="transmembrane region" description="Helical" evidence="1">
    <location>
        <begin position="219"/>
        <end position="238"/>
    </location>
</feature>
<feature type="transmembrane region" description="Helical" evidence="1">
    <location>
        <begin position="194"/>
        <end position="212"/>
    </location>
</feature>
<dbReference type="InterPro" id="IPR043968">
    <property type="entry name" value="SGNH"/>
</dbReference>
<dbReference type="PANTHER" id="PTHR23028">
    <property type="entry name" value="ACETYLTRANSFERASE"/>
    <property type="match status" value="1"/>
</dbReference>
<dbReference type="InterPro" id="IPR050879">
    <property type="entry name" value="Acyltransferase_3"/>
</dbReference>
<feature type="transmembrane region" description="Helical" evidence="1">
    <location>
        <begin position="75"/>
        <end position="94"/>
    </location>
</feature>
<dbReference type="RefSeq" id="WP_115166556.1">
    <property type="nucleotide sequence ID" value="NZ_CP077317.1"/>
</dbReference>
<dbReference type="GO" id="GO:0009103">
    <property type="term" value="P:lipopolysaccharide biosynthetic process"/>
    <property type="evidence" value="ECO:0007669"/>
    <property type="project" value="TreeGrafter"/>
</dbReference>
<name>A0A379FLY1_PRORE</name>
<feature type="transmembrane region" description="Helical" evidence="1">
    <location>
        <begin position="342"/>
        <end position="362"/>
    </location>
</feature>
<dbReference type="InterPro" id="IPR002656">
    <property type="entry name" value="Acyl_transf_3_dom"/>
</dbReference>